<dbReference type="Proteomes" id="UP000515237">
    <property type="component" value="Chromosome"/>
</dbReference>
<gene>
    <name evidence="2" type="ORF">HUW51_05535</name>
</gene>
<name>A0A7G7G4Y2_9BACT</name>
<evidence type="ECO:0000313" key="3">
    <source>
        <dbReference type="Proteomes" id="UP000515237"/>
    </source>
</evidence>
<dbReference type="RefSeq" id="WP_185272997.1">
    <property type="nucleotide sequence ID" value="NZ_CP055156.1"/>
</dbReference>
<feature type="chain" id="PRO_5028883271" description="Outer membrane lipoprotein-sorting protein" evidence="1">
    <location>
        <begin position="20"/>
        <end position="251"/>
    </location>
</feature>
<keyword evidence="3" id="KW-1185">Reference proteome</keyword>
<accession>A0A7G7G4Y2</accession>
<reference evidence="2 3" key="1">
    <citation type="journal article" date="2018" name="Int. J. Syst. Evol. Microbiol.">
        <title>Adhaeribacter swui sp. nov., isolated from wet mud.</title>
        <authorList>
            <person name="Kim D.U."/>
            <person name="Kim K.W."/>
            <person name="Kang M.S."/>
            <person name="Kim J.Y."/>
            <person name="Jang J.H."/>
            <person name="Kim M.K."/>
        </authorList>
    </citation>
    <scope>NUCLEOTIDE SEQUENCE [LARGE SCALE GENOMIC DNA]</scope>
    <source>
        <strain evidence="2 3">KCTC 52873</strain>
    </source>
</reference>
<evidence type="ECO:0000256" key="1">
    <source>
        <dbReference type="SAM" id="SignalP"/>
    </source>
</evidence>
<feature type="signal peptide" evidence="1">
    <location>
        <begin position="1"/>
        <end position="19"/>
    </location>
</feature>
<organism evidence="2 3">
    <name type="scientific">Adhaeribacter swui</name>
    <dbReference type="NCBI Taxonomy" id="2086471"/>
    <lineage>
        <taxon>Bacteria</taxon>
        <taxon>Pseudomonadati</taxon>
        <taxon>Bacteroidota</taxon>
        <taxon>Cytophagia</taxon>
        <taxon>Cytophagales</taxon>
        <taxon>Hymenobacteraceae</taxon>
        <taxon>Adhaeribacter</taxon>
    </lineage>
</organism>
<keyword evidence="1" id="KW-0732">Signal</keyword>
<evidence type="ECO:0000313" key="2">
    <source>
        <dbReference type="EMBL" id="QNF32216.1"/>
    </source>
</evidence>
<dbReference type="KEGG" id="aswu:HUW51_05535"/>
<dbReference type="AlphaFoldDB" id="A0A7G7G4Y2"/>
<dbReference type="EMBL" id="CP055156">
    <property type="protein sequence ID" value="QNF32216.1"/>
    <property type="molecule type" value="Genomic_DNA"/>
</dbReference>
<protein>
    <recommendedName>
        <fullName evidence="4">Outer membrane lipoprotein-sorting protein</fullName>
    </recommendedName>
</protein>
<evidence type="ECO:0008006" key="4">
    <source>
        <dbReference type="Google" id="ProtNLM"/>
    </source>
</evidence>
<sequence length="251" mass="29028">MKINYLTIILLLLANFAFADEQRLTTLFKSENGKFTLQYSRKLWKLKNELGKTLYSIEDKGYTSMTIFVSNDGERLVVFDDFMEGHRIGQRMGIVFFKNGIQVDSYKLTDLVTDTCNVSQSIWHLTWTLDDFKLIQSDSVFSIATYEFNEIEFDTYTGQIIKNKKPEPFDKNTLIVIGEFKKGESSKCTMSIVKYIYGSSQPNDKITFITESFGLRKWERTLMIKGGIDVTPERFRKSFIGSTCWNKKANG</sequence>
<proteinExistence type="predicted"/>